<dbReference type="Pfam" id="PF13456">
    <property type="entry name" value="RVT_3"/>
    <property type="match status" value="1"/>
</dbReference>
<dbReference type="InterPro" id="IPR002156">
    <property type="entry name" value="RNaseH_domain"/>
</dbReference>
<gene>
    <name evidence="3" type="primary">LOC140016114</name>
</gene>
<dbReference type="SUPFAM" id="SSF56219">
    <property type="entry name" value="DNase I-like"/>
    <property type="match status" value="1"/>
</dbReference>
<accession>A0ABM4W0X4</accession>
<evidence type="ECO:0000313" key="3">
    <source>
        <dbReference type="RefSeq" id="XP_071925430.1"/>
    </source>
</evidence>
<dbReference type="CDD" id="cd06222">
    <property type="entry name" value="RNase_H_like"/>
    <property type="match status" value="1"/>
</dbReference>
<dbReference type="GeneID" id="140016114"/>
<organism evidence="2 3">
    <name type="scientific">Coffea arabica</name>
    <name type="common">Arabian coffee</name>
    <dbReference type="NCBI Taxonomy" id="13443"/>
    <lineage>
        <taxon>Eukaryota</taxon>
        <taxon>Viridiplantae</taxon>
        <taxon>Streptophyta</taxon>
        <taxon>Embryophyta</taxon>
        <taxon>Tracheophyta</taxon>
        <taxon>Spermatophyta</taxon>
        <taxon>Magnoliopsida</taxon>
        <taxon>eudicotyledons</taxon>
        <taxon>Gunneridae</taxon>
        <taxon>Pentapetalae</taxon>
        <taxon>asterids</taxon>
        <taxon>lamiids</taxon>
        <taxon>Gentianales</taxon>
        <taxon>Rubiaceae</taxon>
        <taxon>Ixoroideae</taxon>
        <taxon>Gardenieae complex</taxon>
        <taxon>Bertiereae - Coffeeae clade</taxon>
        <taxon>Coffeeae</taxon>
        <taxon>Coffea</taxon>
    </lineage>
</organism>
<feature type="domain" description="RNase H type-1" evidence="1">
    <location>
        <begin position="716"/>
        <end position="844"/>
    </location>
</feature>
<proteinExistence type="predicted"/>
<dbReference type="Proteomes" id="UP001652660">
    <property type="component" value="Chromosome 1e"/>
</dbReference>
<reference evidence="3" key="2">
    <citation type="submission" date="2025-08" db="UniProtKB">
        <authorList>
            <consortium name="RefSeq"/>
        </authorList>
    </citation>
    <scope>IDENTIFICATION</scope>
    <source>
        <tissue evidence="3">Leaves</tissue>
    </source>
</reference>
<evidence type="ECO:0000259" key="1">
    <source>
        <dbReference type="PROSITE" id="PS50879"/>
    </source>
</evidence>
<dbReference type="InterPro" id="IPR012337">
    <property type="entry name" value="RNaseH-like_sf"/>
</dbReference>
<dbReference type="InterPro" id="IPR036397">
    <property type="entry name" value="RNaseH_sf"/>
</dbReference>
<dbReference type="PANTHER" id="PTHR47723:SF19">
    <property type="entry name" value="POLYNUCLEOTIDYL TRANSFERASE, RIBONUCLEASE H-LIKE SUPERFAMILY PROTEIN"/>
    <property type="match status" value="1"/>
</dbReference>
<dbReference type="InterPro" id="IPR036691">
    <property type="entry name" value="Endo/exonu/phosph_ase_sf"/>
</dbReference>
<dbReference type="InterPro" id="IPR044730">
    <property type="entry name" value="RNase_H-like_dom_plant"/>
</dbReference>
<evidence type="ECO:0000313" key="2">
    <source>
        <dbReference type="Proteomes" id="UP001652660"/>
    </source>
</evidence>
<name>A0ABM4W0X4_COFAR</name>
<dbReference type="RefSeq" id="XP_071925430.1">
    <property type="nucleotide sequence ID" value="XM_072069329.1"/>
</dbReference>
<dbReference type="SUPFAM" id="SSF53098">
    <property type="entry name" value="Ribonuclease H-like"/>
    <property type="match status" value="1"/>
</dbReference>
<dbReference type="Gene3D" id="3.30.420.10">
    <property type="entry name" value="Ribonuclease H-like superfamily/Ribonuclease H"/>
    <property type="match status" value="1"/>
</dbReference>
<protein>
    <recommendedName>
        <fullName evidence="1">RNase H type-1 domain-containing protein</fullName>
    </recommendedName>
</protein>
<dbReference type="InterPro" id="IPR053151">
    <property type="entry name" value="RNase_H-like"/>
</dbReference>
<dbReference type="PROSITE" id="PS50879">
    <property type="entry name" value="RNASE_H_1"/>
    <property type="match status" value="1"/>
</dbReference>
<dbReference type="PANTHER" id="PTHR47723">
    <property type="entry name" value="OS05G0353850 PROTEIN"/>
    <property type="match status" value="1"/>
</dbReference>
<keyword evidence="2" id="KW-1185">Reference proteome</keyword>
<reference evidence="2" key="1">
    <citation type="journal article" date="2025" name="Foods">
        <title>Unveiling the Microbial Signatures of Arabica Coffee Cherries: Insights into Ripeness Specific Diversity, Functional Traits, and Implications for Quality and Safety.</title>
        <authorList>
            <consortium name="RefSeq"/>
            <person name="Tenea G.N."/>
            <person name="Cifuentes V."/>
            <person name="Reyes P."/>
            <person name="Cevallos-Vallejos M."/>
        </authorList>
    </citation>
    <scope>NUCLEOTIDE SEQUENCE [LARGE SCALE GENOMIC DNA]</scope>
</reference>
<sequence length="862" mass="98870">MARAGVQDAGFSGSRFTWCNNRGGRARIWKRLDRMLFNQGAATLSFNFQVHHLGRDPSDHAPLVLSAITRLDNKPRAFRFLNFWTSKPELLDVIRRGWEGSFPRLLLQRLASKLRQVKKHIQSWSREQFGNIFDAVQVAEERASLAEALFDDDPPEPKLLALQEARVVFRNALFVEEEFWKQKARAKWLQDRDRNTKYFHSIVAERRVRSIIHHIKDANGILLTEKSQIATEAVHFFESLFTAEPCLGSWDILGVIPKIISHDQNEDLVHVPSLEEVREVVFAMDGESAAGLDGFTGRFFSFAWDVVAKDVYEAVGNFFYGAEVPKSITATLVVLIPKGIRQGDPFSPPLFVIGAEVLSRLLNSLIRRRDFVPFKVPLGCPVVAHLAYAGDVIIFFSGMKKSLWLIMKALEDYEMVLGQKLPILLSGFPRYWRIFLQTFYGVLQILGHVFTGSNGEGGVGLRSLHHVFAAFSLKLWWRFRLQQSLWTEFMLLKYNPNLHPCYSELCPWQSATWKRMMDVQVVAERNIRWILGSGNSSFWHDNWLGPGPLCQEVETFQEQSVSEFVVQGCWDWQRLYDVLPTSWVHRVLEAAPPSSDQVWGFFEMSIGGFWEAIMIRHKVIAWWLKSGRTMYIRFLFRILPALICWNLWKTRNKFVFEGRVATVTQVCGRIVNKLHESFGTRFQGVSIPRSWSDLLDVVAGLRMSVNVLTVRWKCPLHAVVKLNSDGCSRGNPGRSGRGGLFQDSNGRFLLAFSCYFGEMTSLQAEMRALLHGVWLGVAWGLANLHLKSDSLVLIHIIQGRAKCPWVVQRELQELLQYRHHYREISHCFREANKPADRLSKVGADSGEPFVYDFFLTLPCMVR</sequence>